<dbReference type="RefSeq" id="WP_066496725.1">
    <property type="nucleotide sequence ID" value="NZ_BJMO01000045.1"/>
</dbReference>
<dbReference type="KEGG" id="satk:SA2016_1295"/>
<dbReference type="Proteomes" id="UP000070134">
    <property type="component" value="Chromosome"/>
</dbReference>
<organism evidence="1 2">
    <name type="scientific">Sinomonas atrocyanea</name>
    <dbReference type="NCBI Taxonomy" id="37927"/>
    <lineage>
        <taxon>Bacteria</taxon>
        <taxon>Bacillati</taxon>
        <taxon>Actinomycetota</taxon>
        <taxon>Actinomycetes</taxon>
        <taxon>Micrococcales</taxon>
        <taxon>Micrococcaceae</taxon>
        <taxon>Sinomonas</taxon>
    </lineage>
</organism>
<dbReference type="STRING" id="37927.SA2016_1295"/>
<keyword evidence="2" id="KW-1185">Reference proteome</keyword>
<protein>
    <submittedName>
        <fullName evidence="1">Uncharacterized protein</fullName>
    </submittedName>
</protein>
<gene>
    <name evidence="1" type="ORF">SA2016_1295</name>
</gene>
<accession>A0A127A010</accession>
<evidence type="ECO:0000313" key="1">
    <source>
        <dbReference type="EMBL" id="AMM31975.1"/>
    </source>
</evidence>
<name>A0A127A010_9MICC</name>
<dbReference type="AlphaFoldDB" id="A0A127A010"/>
<dbReference type="OrthoDB" id="4950636at2"/>
<evidence type="ECO:0000313" key="2">
    <source>
        <dbReference type="Proteomes" id="UP000070134"/>
    </source>
</evidence>
<dbReference type="EMBL" id="CP014518">
    <property type="protein sequence ID" value="AMM31975.1"/>
    <property type="molecule type" value="Genomic_DNA"/>
</dbReference>
<proteinExistence type="predicted"/>
<reference evidence="1 2" key="1">
    <citation type="submission" date="2016-02" db="EMBL/GenBank/DDBJ databases">
        <title>Complete genome of Sinomonas atrocyanea KCTC 3377.</title>
        <authorList>
            <person name="Kim K.M."/>
        </authorList>
    </citation>
    <scope>NUCLEOTIDE SEQUENCE [LARGE SCALE GENOMIC DNA]</scope>
    <source>
        <strain evidence="1 2">KCTC 3377</strain>
    </source>
</reference>
<sequence length="78" mass="8258">MNELEASLVVRAGADLLVAASSDPRSNEGYGAVKANISAALDSLAQALQNFEGAAREPNRSKGWMEDLRRVADDLAGR</sequence>